<evidence type="ECO:0000256" key="1">
    <source>
        <dbReference type="SAM" id="MobiDB-lite"/>
    </source>
</evidence>
<feature type="region of interest" description="Disordered" evidence="1">
    <location>
        <begin position="358"/>
        <end position="379"/>
    </location>
</feature>
<keyword evidence="2" id="KW-0472">Membrane</keyword>
<dbReference type="OrthoDB" id="5469096at2"/>
<keyword evidence="2" id="KW-1133">Transmembrane helix</keyword>
<gene>
    <name evidence="3" type="ORF">SOCEGT47_029580</name>
</gene>
<proteinExistence type="predicted"/>
<accession>A0A4P2PZW2</accession>
<dbReference type="RefSeq" id="WP_129347614.1">
    <property type="nucleotide sequence ID" value="NZ_CP012670.1"/>
</dbReference>
<name>A0A4P2PZW2_SORCE</name>
<dbReference type="EMBL" id="CP012670">
    <property type="protein sequence ID" value="AUX22455.1"/>
    <property type="molecule type" value="Genomic_DNA"/>
</dbReference>
<dbReference type="AlphaFoldDB" id="A0A4P2PZW2"/>
<evidence type="ECO:0000313" key="4">
    <source>
        <dbReference type="Proteomes" id="UP000295781"/>
    </source>
</evidence>
<organism evidence="3 4">
    <name type="scientific">Sorangium cellulosum</name>
    <name type="common">Polyangium cellulosum</name>
    <dbReference type="NCBI Taxonomy" id="56"/>
    <lineage>
        <taxon>Bacteria</taxon>
        <taxon>Pseudomonadati</taxon>
        <taxon>Myxococcota</taxon>
        <taxon>Polyangia</taxon>
        <taxon>Polyangiales</taxon>
        <taxon>Polyangiaceae</taxon>
        <taxon>Sorangium</taxon>
    </lineage>
</organism>
<evidence type="ECO:0000256" key="2">
    <source>
        <dbReference type="SAM" id="Phobius"/>
    </source>
</evidence>
<reference evidence="3 4" key="1">
    <citation type="submission" date="2015-09" db="EMBL/GenBank/DDBJ databases">
        <title>Sorangium comparison.</title>
        <authorList>
            <person name="Zaburannyi N."/>
            <person name="Bunk B."/>
            <person name="Overmann J."/>
            <person name="Mueller R."/>
        </authorList>
    </citation>
    <scope>NUCLEOTIDE SEQUENCE [LARGE SCALE GENOMIC DNA]</scope>
    <source>
        <strain evidence="3 4">So ceGT47</strain>
    </source>
</reference>
<evidence type="ECO:0000313" key="3">
    <source>
        <dbReference type="EMBL" id="AUX22455.1"/>
    </source>
</evidence>
<protein>
    <submittedName>
        <fullName evidence="3">Uncharacterized protein</fullName>
    </submittedName>
</protein>
<feature type="compositionally biased region" description="Acidic residues" evidence="1">
    <location>
        <begin position="368"/>
        <end position="379"/>
    </location>
</feature>
<keyword evidence="2" id="KW-0812">Transmembrane</keyword>
<sequence length="595" mass="65415">MISVAVKVETECGTCRLPMPVNTLAREVSCASCGRPTEIGGDLWQALLRDPLYNGPRLLANEARRSSAGKLTAAYLRRGPSCQGCQKEIPLAAIQEVREQAMLRCDRCARQTWVRAVPAPLAGALANITHLVGEDPDPLAGAPAPETEAATFPCPHCGSPAVFDGVNRASTCRFCGASVHVPDDFVYRGRRRVAAHWYLCFHPSITLDAPASQAVAAGLFDWEGLPVAAVDAEGNLYCAATQVHWCYDESGDVRERRDHVLWSVDPSLNIRWIHRDRPEAVRLLFCLKDALVVVGEGSSLRWLSSSTGTPIDGPRGAAPRINVELPAYAPLTCYPDGSLLFHRDDRLRRIAPNGEEIPVWGGSGDPGNEADDDPISDWEDVPDCPVRLPGFVDGLYRGYDDSLYVVSPLSVCTFARFDAHGRKICSVKLPERPPMEEPHILGADLHGNAYVLLYGLVARIGAAGDLSIVLQAERDALPGSKMRIAVCPDGSFWLFGEEGLAWKFESGGRLLFASEKEPRPKKVTKDELYERQKAEQAEAFLAHAERLRVRRIEEARGEIEWKERQNIKIGCMLAILLAVPLLVFFAWAIWGRSQP</sequence>
<feature type="transmembrane region" description="Helical" evidence="2">
    <location>
        <begin position="569"/>
        <end position="590"/>
    </location>
</feature>
<dbReference type="Proteomes" id="UP000295781">
    <property type="component" value="Chromosome"/>
</dbReference>